<keyword evidence="5" id="KW-0472">Membrane</keyword>
<keyword evidence="7" id="KW-1185">Reference proteome</keyword>
<organism evidence="6 7">
    <name type="scientific">Pristionchus fissidentatus</name>
    <dbReference type="NCBI Taxonomy" id="1538716"/>
    <lineage>
        <taxon>Eukaryota</taxon>
        <taxon>Metazoa</taxon>
        <taxon>Ecdysozoa</taxon>
        <taxon>Nematoda</taxon>
        <taxon>Chromadorea</taxon>
        <taxon>Rhabditida</taxon>
        <taxon>Rhabditina</taxon>
        <taxon>Diplogasteromorpha</taxon>
        <taxon>Diplogasteroidea</taxon>
        <taxon>Neodiplogasteridae</taxon>
        <taxon>Pristionchus</taxon>
    </lineage>
</organism>
<dbReference type="PANTHER" id="PTHR21700">
    <property type="entry name" value="TRANSTHYRETIN-LIKE FAMILY PROTEIN-RELATED"/>
    <property type="match status" value="1"/>
</dbReference>
<evidence type="ECO:0000313" key="6">
    <source>
        <dbReference type="EMBL" id="GMT26263.1"/>
    </source>
</evidence>
<protein>
    <recommendedName>
        <fullName evidence="8">Transthyretin-like family protein</fullName>
    </recommendedName>
</protein>
<name>A0AAV5W730_9BILA</name>
<keyword evidence="4" id="KW-0732">Signal</keyword>
<dbReference type="Gene3D" id="2.60.40.3330">
    <property type="match status" value="1"/>
</dbReference>
<dbReference type="GO" id="GO:0009986">
    <property type="term" value="C:cell surface"/>
    <property type="evidence" value="ECO:0007669"/>
    <property type="project" value="InterPro"/>
</dbReference>
<dbReference type="GO" id="GO:0005576">
    <property type="term" value="C:extracellular region"/>
    <property type="evidence" value="ECO:0007669"/>
    <property type="project" value="UniProtKB-SubCell"/>
</dbReference>
<evidence type="ECO:0000256" key="2">
    <source>
        <dbReference type="ARBA" id="ARBA00010112"/>
    </source>
</evidence>
<dbReference type="PANTHER" id="PTHR21700:SF30">
    <property type="entry name" value="TRANSTHYRETIN-LIKE FAMILY PROTEIN"/>
    <property type="match status" value="1"/>
</dbReference>
<evidence type="ECO:0000256" key="4">
    <source>
        <dbReference type="ARBA" id="ARBA00022729"/>
    </source>
</evidence>
<accession>A0AAV5W730</accession>
<keyword evidence="3" id="KW-0964">Secreted</keyword>
<comment type="caution">
    <text evidence="6">The sequence shown here is derived from an EMBL/GenBank/DDBJ whole genome shotgun (WGS) entry which is preliminary data.</text>
</comment>
<dbReference type="InterPro" id="IPR038479">
    <property type="entry name" value="Transthyretin-like_sf"/>
</dbReference>
<gene>
    <name evidence="6" type="ORF">PFISCL1PPCAC_17560</name>
</gene>
<evidence type="ECO:0000256" key="3">
    <source>
        <dbReference type="ARBA" id="ARBA00022525"/>
    </source>
</evidence>
<evidence type="ECO:0000256" key="1">
    <source>
        <dbReference type="ARBA" id="ARBA00004613"/>
    </source>
</evidence>
<dbReference type="EMBL" id="BTSY01000004">
    <property type="protein sequence ID" value="GMT26263.1"/>
    <property type="molecule type" value="Genomic_DNA"/>
</dbReference>
<dbReference type="Pfam" id="PF01060">
    <property type="entry name" value="TTR-52"/>
    <property type="match status" value="1"/>
</dbReference>
<evidence type="ECO:0000313" key="7">
    <source>
        <dbReference type="Proteomes" id="UP001432322"/>
    </source>
</evidence>
<keyword evidence="5" id="KW-0812">Transmembrane</keyword>
<sequence length="170" mass="18871">PSPIIKVVHLPSPPLSPSPFTLCIFANMGKAFLAFLLISSTWAVIDAIGTKQNITVRGQLKCKNKNVGDTLVELWDKELKKDDLLKSFTTSSDGHFFIVGHETQISKIHPYIRVKHSCGAKPDCTRVTEIHIDQMWIGKQKDLAFINLEKGDSQDSDAKVVNKDECPVKG</sequence>
<reference evidence="6" key="1">
    <citation type="submission" date="2023-10" db="EMBL/GenBank/DDBJ databases">
        <title>Genome assembly of Pristionchus species.</title>
        <authorList>
            <person name="Yoshida K."/>
            <person name="Sommer R.J."/>
        </authorList>
    </citation>
    <scope>NUCLEOTIDE SEQUENCE</scope>
    <source>
        <strain evidence="6">RS5133</strain>
    </source>
</reference>
<comment type="subcellular location">
    <subcellularLocation>
        <location evidence="1">Secreted</location>
    </subcellularLocation>
</comment>
<dbReference type="Proteomes" id="UP001432322">
    <property type="component" value="Unassembled WGS sequence"/>
</dbReference>
<dbReference type="AlphaFoldDB" id="A0AAV5W730"/>
<feature type="transmembrane region" description="Helical" evidence="5">
    <location>
        <begin position="19"/>
        <end position="45"/>
    </location>
</feature>
<comment type="similarity">
    <text evidence="2">Belongs to the nematode transthyretin-like family.</text>
</comment>
<evidence type="ECO:0008006" key="8">
    <source>
        <dbReference type="Google" id="ProtNLM"/>
    </source>
</evidence>
<feature type="non-terminal residue" evidence="6">
    <location>
        <position position="1"/>
    </location>
</feature>
<keyword evidence="5" id="KW-1133">Transmembrane helix</keyword>
<dbReference type="InterPro" id="IPR001534">
    <property type="entry name" value="Transthyretin-like"/>
</dbReference>
<evidence type="ECO:0000256" key="5">
    <source>
        <dbReference type="SAM" id="Phobius"/>
    </source>
</evidence>
<proteinExistence type="inferred from homology"/>